<name>A0A4V6D7L1_SETVI</name>
<reference evidence="1" key="1">
    <citation type="submission" date="2019-03" db="EMBL/GenBank/DDBJ databases">
        <title>WGS assembly of Setaria viridis.</title>
        <authorList>
            <person name="Huang P."/>
            <person name="Jenkins J."/>
            <person name="Grimwood J."/>
            <person name="Barry K."/>
            <person name="Healey A."/>
            <person name="Mamidi S."/>
            <person name="Sreedasyam A."/>
            <person name="Shu S."/>
            <person name="Feldman M."/>
            <person name="Wu J."/>
            <person name="Yu Y."/>
            <person name="Chen C."/>
            <person name="Johnson J."/>
            <person name="Rokhsar D."/>
            <person name="Baxter I."/>
            <person name="Schmutz J."/>
            <person name="Brutnell T."/>
            <person name="Kellogg E."/>
        </authorList>
    </citation>
    <scope>NUCLEOTIDE SEQUENCE [LARGE SCALE GENOMIC DNA]</scope>
</reference>
<dbReference type="AlphaFoldDB" id="A0A4V6D7L1"/>
<dbReference type="Gramene" id="TKW18216">
    <property type="protein sequence ID" value="TKW18216"/>
    <property type="gene ID" value="SEVIR_5G417750v2"/>
</dbReference>
<dbReference type="Proteomes" id="UP000298652">
    <property type="component" value="Chromosome 5"/>
</dbReference>
<evidence type="ECO:0000313" key="2">
    <source>
        <dbReference type="Proteomes" id="UP000298652"/>
    </source>
</evidence>
<gene>
    <name evidence="1" type="ORF">SEVIR_5G417750v2</name>
</gene>
<keyword evidence="2" id="KW-1185">Reference proteome</keyword>
<dbReference type="EMBL" id="CM016556">
    <property type="protein sequence ID" value="TKW18216.1"/>
    <property type="molecule type" value="Genomic_DNA"/>
</dbReference>
<organism evidence="1 2">
    <name type="scientific">Setaria viridis</name>
    <name type="common">Green bristlegrass</name>
    <name type="synonym">Setaria italica subsp. viridis</name>
    <dbReference type="NCBI Taxonomy" id="4556"/>
    <lineage>
        <taxon>Eukaryota</taxon>
        <taxon>Viridiplantae</taxon>
        <taxon>Streptophyta</taxon>
        <taxon>Embryophyta</taxon>
        <taxon>Tracheophyta</taxon>
        <taxon>Spermatophyta</taxon>
        <taxon>Magnoliopsida</taxon>
        <taxon>Liliopsida</taxon>
        <taxon>Poales</taxon>
        <taxon>Poaceae</taxon>
        <taxon>PACMAD clade</taxon>
        <taxon>Panicoideae</taxon>
        <taxon>Panicodae</taxon>
        <taxon>Paniceae</taxon>
        <taxon>Cenchrinae</taxon>
        <taxon>Setaria</taxon>
    </lineage>
</organism>
<sequence length="52" mass="5635">MYCFGAASEETMSSQERTERAAAVTTGQHDGPDARALLLPVVAVLRLLTLWT</sequence>
<evidence type="ECO:0000313" key="1">
    <source>
        <dbReference type="EMBL" id="TKW18216.1"/>
    </source>
</evidence>
<proteinExistence type="predicted"/>
<accession>A0A4V6D7L1</accession>
<protein>
    <submittedName>
        <fullName evidence="1">Uncharacterized protein</fullName>
    </submittedName>
</protein>